<evidence type="ECO:0000256" key="4">
    <source>
        <dbReference type="ARBA" id="ARBA00022741"/>
    </source>
</evidence>
<comment type="similarity">
    <text evidence="1 10">Belongs to the GatB/GatE family. GatB subfamily.</text>
</comment>
<evidence type="ECO:0000256" key="10">
    <source>
        <dbReference type="HAMAP-Rule" id="MF_00121"/>
    </source>
</evidence>
<dbReference type="SUPFAM" id="SSF89095">
    <property type="entry name" value="GatB/YqeY motif"/>
    <property type="match status" value="1"/>
</dbReference>
<evidence type="ECO:0000256" key="6">
    <source>
        <dbReference type="ARBA" id="ARBA00022917"/>
    </source>
</evidence>
<comment type="catalytic activity">
    <reaction evidence="8 10">
        <text>L-aspartyl-tRNA(Asn) + L-glutamine + ATP + H2O = L-asparaginyl-tRNA(Asn) + L-glutamate + ADP + phosphate + 2 H(+)</text>
        <dbReference type="Rhea" id="RHEA:14513"/>
        <dbReference type="Rhea" id="RHEA-COMP:9674"/>
        <dbReference type="Rhea" id="RHEA-COMP:9677"/>
        <dbReference type="ChEBI" id="CHEBI:15377"/>
        <dbReference type="ChEBI" id="CHEBI:15378"/>
        <dbReference type="ChEBI" id="CHEBI:29985"/>
        <dbReference type="ChEBI" id="CHEBI:30616"/>
        <dbReference type="ChEBI" id="CHEBI:43474"/>
        <dbReference type="ChEBI" id="CHEBI:58359"/>
        <dbReference type="ChEBI" id="CHEBI:78515"/>
        <dbReference type="ChEBI" id="CHEBI:78516"/>
        <dbReference type="ChEBI" id="CHEBI:456216"/>
    </reaction>
</comment>
<dbReference type="InterPro" id="IPR004413">
    <property type="entry name" value="GatB"/>
</dbReference>
<accession>A0ABW4W048</accession>
<dbReference type="PANTHER" id="PTHR11659:SF0">
    <property type="entry name" value="GLUTAMYL-TRNA(GLN) AMIDOTRANSFERASE SUBUNIT B, MITOCHONDRIAL"/>
    <property type="match status" value="1"/>
</dbReference>
<dbReference type="InterPro" id="IPR023168">
    <property type="entry name" value="GatB_Yqey_C_2"/>
</dbReference>
<dbReference type="PANTHER" id="PTHR11659">
    <property type="entry name" value="GLUTAMYL-TRNA GLN AMIDOTRANSFERASE SUBUNIT B MITOCHONDRIAL AND PROKARYOTIC PET112-RELATED"/>
    <property type="match status" value="1"/>
</dbReference>
<dbReference type="SMART" id="SM00845">
    <property type="entry name" value="GatB_Yqey"/>
    <property type="match status" value="1"/>
</dbReference>
<dbReference type="NCBIfam" id="NF004012">
    <property type="entry name" value="PRK05477.1-2"/>
    <property type="match status" value="1"/>
</dbReference>
<evidence type="ECO:0000256" key="5">
    <source>
        <dbReference type="ARBA" id="ARBA00022840"/>
    </source>
</evidence>
<comment type="function">
    <text evidence="7 10">Allows the formation of correctly charged Asn-tRNA(Asn) or Gln-tRNA(Gln) through the transamidation of misacylated Asp-tRNA(Asn) or Glu-tRNA(Gln) in organisms which lack either or both of asparaginyl-tRNA or glutaminyl-tRNA synthetases. The reaction takes place in the presence of glutamine and ATP through an activated phospho-Asp-tRNA(Asn) or phospho-Glu-tRNA(Gln).</text>
</comment>
<dbReference type="HAMAP" id="MF_00121">
    <property type="entry name" value="GatB"/>
    <property type="match status" value="1"/>
</dbReference>
<feature type="domain" description="Asn/Gln amidotransferase" evidence="11">
    <location>
        <begin position="326"/>
        <end position="473"/>
    </location>
</feature>
<dbReference type="SUPFAM" id="SSF55931">
    <property type="entry name" value="Glutamine synthetase/guanido kinase"/>
    <property type="match status" value="1"/>
</dbReference>
<evidence type="ECO:0000313" key="13">
    <source>
        <dbReference type="Proteomes" id="UP001597383"/>
    </source>
</evidence>
<evidence type="ECO:0000256" key="8">
    <source>
        <dbReference type="ARBA" id="ARBA00047380"/>
    </source>
</evidence>
<dbReference type="InterPro" id="IPR003789">
    <property type="entry name" value="Asn/Gln_tRNA_amidoTrase-B-like"/>
</dbReference>
<keyword evidence="6 10" id="KW-0648">Protein biosynthesis</keyword>
<evidence type="ECO:0000256" key="2">
    <source>
        <dbReference type="ARBA" id="ARBA00011123"/>
    </source>
</evidence>
<organism evidence="12 13">
    <name type="scientific">Ornithinibacillus salinisoli</name>
    <dbReference type="NCBI Taxonomy" id="1848459"/>
    <lineage>
        <taxon>Bacteria</taxon>
        <taxon>Bacillati</taxon>
        <taxon>Bacillota</taxon>
        <taxon>Bacilli</taxon>
        <taxon>Bacillales</taxon>
        <taxon>Bacillaceae</taxon>
        <taxon>Ornithinibacillus</taxon>
    </lineage>
</organism>
<dbReference type="InterPro" id="IPR017959">
    <property type="entry name" value="Asn/Gln-tRNA_amidoTrfase_suB/E"/>
</dbReference>
<dbReference type="NCBIfam" id="NF004014">
    <property type="entry name" value="PRK05477.1-4"/>
    <property type="match status" value="1"/>
</dbReference>
<name>A0ABW4W048_9BACI</name>
<dbReference type="Gene3D" id="1.10.10.410">
    <property type="match status" value="1"/>
</dbReference>
<dbReference type="Pfam" id="PF02934">
    <property type="entry name" value="GatB_N"/>
    <property type="match status" value="1"/>
</dbReference>
<reference evidence="13" key="1">
    <citation type="journal article" date="2019" name="Int. J. Syst. Evol. Microbiol.">
        <title>The Global Catalogue of Microorganisms (GCM) 10K type strain sequencing project: providing services to taxonomists for standard genome sequencing and annotation.</title>
        <authorList>
            <consortium name="The Broad Institute Genomics Platform"/>
            <consortium name="The Broad Institute Genome Sequencing Center for Infectious Disease"/>
            <person name="Wu L."/>
            <person name="Ma J."/>
        </authorList>
    </citation>
    <scope>NUCLEOTIDE SEQUENCE [LARGE SCALE GENOMIC DNA]</scope>
    <source>
        <strain evidence="13">R28</strain>
    </source>
</reference>
<dbReference type="NCBIfam" id="NF004011">
    <property type="entry name" value="PRK05477.1-1"/>
    <property type="match status" value="1"/>
</dbReference>
<protein>
    <recommendedName>
        <fullName evidence="10">Aspartyl/glutamyl-tRNA(Asn/Gln) amidotransferase subunit B</fullName>
        <shortName evidence="10">Asp/Glu-ADT subunit B</shortName>
        <ecNumber evidence="10">6.3.5.-</ecNumber>
    </recommendedName>
</protein>
<comment type="subunit">
    <text evidence="2 10">Heterotrimer of A, B and C subunits.</text>
</comment>
<dbReference type="InterPro" id="IPR042114">
    <property type="entry name" value="GatB_C_1"/>
</dbReference>
<keyword evidence="13" id="KW-1185">Reference proteome</keyword>
<evidence type="ECO:0000256" key="7">
    <source>
        <dbReference type="ARBA" id="ARBA00024799"/>
    </source>
</evidence>
<dbReference type="InterPro" id="IPR018027">
    <property type="entry name" value="Asn/Gln_amidotransferase"/>
</dbReference>
<gene>
    <name evidence="10 12" type="primary">gatB</name>
    <name evidence="12" type="ORF">ACFSJF_13115</name>
</gene>
<dbReference type="Gene3D" id="1.10.150.380">
    <property type="entry name" value="GatB domain, N-terminal subdomain"/>
    <property type="match status" value="1"/>
</dbReference>
<sequence>MNFETIIGLEVHVELKTQSKIFSPSPNAFGSEPNTNVNPIDLGYPGVLPVLNEEAVNFAMKAAMALNCEIATHTKFDRKNYFYPDNPKAYQISQFDQPIGENGWIEIEVNGKKKRIGITRLHLEEDAGKLTHGDDGYSLVDFNRQGTPLIEIVSEPDMRSPEEAYAYLEKLKTIIQYTGVSDVKMQEGSLRCDANISLRPIGQDEFGTKAELKNLNSFTFVQKGLEFEEKRQEKVLLSGGEILQETRRYDEKTKETILMRVKEGSDDYRYFPEPDLVPLYIDDAWKERIRNEIPELPGARKKRYIDDLGLPVYDAEVLTSSKEMSDFFEDTIQNGADMKQASNWLMGEVSGYMNKHYKELGDLALTPESLGKMIQLIEDGTISSKIAKKVFAELVEKGGDPEQIVKDKGLVQISDEGQLKEVIGKILDENEQSVIDYKNGKGRALGFLVGQVMKATKGQANPPMVNKILVEEMDNR</sequence>
<dbReference type="GO" id="GO:0016874">
    <property type="term" value="F:ligase activity"/>
    <property type="evidence" value="ECO:0007669"/>
    <property type="project" value="UniProtKB-KW"/>
</dbReference>
<comment type="catalytic activity">
    <reaction evidence="9 10">
        <text>L-glutamyl-tRNA(Gln) + L-glutamine + ATP + H2O = L-glutaminyl-tRNA(Gln) + L-glutamate + ADP + phosphate + H(+)</text>
        <dbReference type="Rhea" id="RHEA:17521"/>
        <dbReference type="Rhea" id="RHEA-COMP:9681"/>
        <dbReference type="Rhea" id="RHEA-COMP:9684"/>
        <dbReference type="ChEBI" id="CHEBI:15377"/>
        <dbReference type="ChEBI" id="CHEBI:15378"/>
        <dbReference type="ChEBI" id="CHEBI:29985"/>
        <dbReference type="ChEBI" id="CHEBI:30616"/>
        <dbReference type="ChEBI" id="CHEBI:43474"/>
        <dbReference type="ChEBI" id="CHEBI:58359"/>
        <dbReference type="ChEBI" id="CHEBI:78520"/>
        <dbReference type="ChEBI" id="CHEBI:78521"/>
        <dbReference type="ChEBI" id="CHEBI:456216"/>
    </reaction>
</comment>
<keyword evidence="3 10" id="KW-0436">Ligase</keyword>
<dbReference type="PROSITE" id="PS01234">
    <property type="entry name" value="GATB"/>
    <property type="match status" value="1"/>
</dbReference>
<dbReference type="Pfam" id="PF02637">
    <property type="entry name" value="GatB_Yqey"/>
    <property type="match status" value="1"/>
</dbReference>
<evidence type="ECO:0000256" key="1">
    <source>
        <dbReference type="ARBA" id="ARBA00005306"/>
    </source>
</evidence>
<evidence type="ECO:0000256" key="9">
    <source>
        <dbReference type="ARBA" id="ARBA00047913"/>
    </source>
</evidence>
<dbReference type="Proteomes" id="UP001597383">
    <property type="component" value="Unassembled WGS sequence"/>
</dbReference>
<dbReference type="InterPro" id="IPR014746">
    <property type="entry name" value="Gln_synth/guanido_kin_cat_dom"/>
</dbReference>
<evidence type="ECO:0000256" key="3">
    <source>
        <dbReference type="ARBA" id="ARBA00022598"/>
    </source>
</evidence>
<dbReference type="InterPro" id="IPR006075">
    <property type="entry name" value="Asn/Gln-tRNA_Trfase_suB/E_cat"/>
</dbReference>
<evidence type="ECO:0000259" key="11">
    <source>
        <dbReference type="SMART" id="SM00845"/>
    </source>
</evidence>
<comment type="caution">
    <text evidence="12">The sequence shown here is derived from an EMBL/GenBank/DDBJ whole genome shotgun (WGS) entry which is preliminary data.</text>
</comment>
<dbReference type="EMBL" id="JBHUHQ010000017">
    <property type="protein sequence ID" value="MFD2045214.1"/>
    <property type="molecule type" value="Genomic_DNA"/>
</dbReference>
<keyword evidence="5 10" id="KW-0067">ATP-binding</keyword>
<dbReference type="InterPro" id="IPR017958">
    <property type="entry name" value="Gln-tRNA_amidoTrfase_suB_CS"/>
</dbReference>
<dbReference type="RefSeq" id="WP_377557857.1">
    <property type="nucleotide sequence ID" value="NZ_JBHUHQ010000017.1"/>
</dbReference>
<evidence type="ECO:0000313" key="12">
    <source>
        <dbReference type="EMBL" id="MFD2045214.1"/>
    </source>
</evidence>
<dbReference type="EC" id="6.3.5.-" evidence="10"/>
<keyword evidence="4 10" id="KW-0547">Nucleotide-binding</keyword>
<proteinExistence type="inferred from homology"/>
<dbReference type="NCBIfam" id="TIGR00133">
    <property type="entry name" value="gatB"/>
    <property type="match status" value="1"/>
</dbReference>